<accession>A0A233RAB2</accession>
<evidence type="ECO:0000256" key="1">
    <source>
        <dbReference type="SAM" id="Phobius"/>
    </source>
</evidence>
<dbReference type="AlphaFoldDB" id="A0A233RAB2"/>
<feature type="transmembrane region" description="Helical" evidence="1">
    <location>
        <begin position="68"/>
        <end position="87"/>
    </location>
</feature>
<keyword evidence="1" id="KW-0472">Membrane</keyword>
<dbReference type="EMBL" id="NBIM01000016">
    <property type="protein sequence ID" value="OXY80325.1"/>
    <property type="molecule type" value="Genomic_DNA"/>
</dbReference>
<sequence length="88" mass="10582">MMKLLKIFSHHYSVSYTKGQPLFTTTCSCNIPWRMMMMQRLFNGTRVEFAKNQGGVFLINIYWSKSCFWMNSVIVGTFYLWQFIHIFF</sequence>
<evidence type="ECO:0000313" key="3">
    <source>
        <dbReference type="Proteomes" id="UP000242757"/>
    </source>
</evidence>
<protein>
    <submittedName>
        <fullName evidence="2">Uncharacterized protein</fullName>
    </submittedName>
</protein>
<reference evidence="2 3" key="1">
    <citation type="submission" date="2017-08" db="EMBL/GenBank/DDBJ databases">
        <title>A Genome Sequence of Oceanimonas doudoroffii ATCC 27123T.</title>
        <authorList>
            <person name="Brennan M.A."/>
            <person name="Maclea K.S."/>
            <person name="Mcclelland W.D."/>
            <person name="Trachtenberg A.M."/>
        </authorList>
    </citation>
    <scope>NUCLEOTIDE SEQUENCE [LARGE SCALE GENOMIC DNA]</scope>
    <source>
        <strain evidence="2 3">ATCC 27123</strain>
    </source>
</reference>
<proteinExistence type="predicted"/>
<dbReference type="Proteomes" id="UP000242757">
    <property type="component" value="Unassembled WGS sequence"/>
</dbReference>
<gene>
    <name evidence="2" type="ORF">B6S08_18090</name>
</gene>
<comment type="caution">
    <text evidence="2">The sequence shown here is derived from an EMBL/GenBank/DDBJ whole genome shotgun (WGS) entry which is preliminary data.</text>
</comment>
<dbReference type="PROSITE" id="PS51257">
    <property type="entry name" value="PROKAR_LIPOPROTEIN"/>
    <property type="match status" value="1"/>
</dbReference>
<keyword evidence="1" id="KW-1133">Transmembrane helix</keyword>
<evidence type="ECO:0000313" key="2">
    <source>
        <dbReference type="EMBL" id="OXY80325.1"/>
    </source>
</evidence>
<keyword evidence="1" id="KW-0812">Transmembrane</keyword>
<keyword evidence="3" id="KW-1185">Reference proteome</keyword>
<name>A0A233RAB2_9GAMM</name>
<organism evidence="2 3">
    <name type="scientific">Oceanimonas doudoroffii</name>
    <dbReference type="NCBI Taxonomy" id="84158"/>
    <lineage>
        <taxon>Bacteria</taxon>
        <taxon>Pseudomonadati</taxon>
        <taxon>Pseudomonadota</taxon>
        <taxon>Gammaproteobacteria</taxon>
        <taxon>Aeromonadales</taxon>
        <taxon>Aeromonadaceae</taxon>
        <taxon>Oceanimonas</taxon>
    </lineage>
</organism>